<dbReference type="GO" id="GO:0055085">
    <property type="term" value="P:transmembrane transport"/>
    <property type="evidence" value="ECO:0007669"/>
    <property type="project" value="InterPro"/>
</dbReference>
<protein>
    <submittedName>
        <fullName evidence="10">ABC transporter permease</fullName>
    </submittedName>
</protein>
<dbReference type="Pfam" id="PF00528">
    <property type="entry name" value="BPD_transp_1"/>
    <property type="match status" value="1"/>
</dbReference>
<dbReference type="EMBL" id="CP061379">
    <property type="protein sequence ID" value="QPF90758.1"/>
    <property type="molecule type" value="Genomic_DNA"/>
</dbReference>
<evidence type="ECO:0000313" key="10">
    <source>
        <dbReference type="EMBL" id="QPF90758.1"/>
    </source>
</evidence>
<feature type="transmembrane region" description="Helical" evidence="8">
    <location>
        <begin position="237"/>
        <end position="256"/>
    </location>
</feature>
<feature type="transmembrane region" description="Helical" evidence="8">
    <location>
        <begin position="16"/>
        <end position="37"/>
    </location>
</feature>
<dbReference type="PROSITE" id="PS50928">
    <property type="entry name" value="ABC_TM1"/>
    <property type="match status" value="1"/>
</dbReference>
<keyword evidence="3" id="KW-1003">Cell membrane</keyword>
<dbReference type="InterPro" id="IPR035906">
    <property type="entry name" value="MetI-like_sf"/>
</dbReference>
<feature type="transmembrane region" description="Helical" evidence="8">
    <location>
        <begin position="136"/>
        <end position="162"/>
    </location>
</feature>
<feature type="transmembrane region" description="Helical" evidence="8">
    <location>
        <begin position="106"/>
        <end position="130"/>
    </location>
</feature>
<comment type="subcellular location">
    <subcellularLocation>
        <location evidence="1">Cell inner membrane</location>
        <topology evidence="1">Multi-pass membrane protein</topology>
    </subcellularLocation>
    <subcellularLocation>
        <location evidence="8">Cell membrane</location>
        <topology evidence="8">Multi-pass membrane protein</topology>
    </subcellularLocation>
</comment>
<evidence type="ECO:0000259" key="9">
    <source>
        <dbReference type="PROSITE" id="PS50928"/>
    </source>
</evidence>
<organism evidence="10 11">
    <name type="scientific">Bradyrhizobium commune</name>
    <dbReference type="NCBI Taxonomy" id="83627"/>
    <lineage>
        <taxon>Bacteria</taxon>
        <taxon>Pseudomonadati</taxon>
        <taxon>Pseudomonadota</taxon>
        <taxon>Alphaproteobacteria</taxon>
        <taxon>Hyphomicrobiales</taxon>
        <taxon>Nitrobacteraceae</taxon>
        <taxon>Bradyrhizobium</taxon>
    </lineage>
</organism>
<keyword evidence="7 8" id="KW-0472">Membrane</keyword>
<evidence type="ECO:0000256" key="3">
    <source>
        <dbReference type="ARBA" id="ARBA00022475"/>
    </source>
</evidence>
<dbReference type="SUPFAM" id="SSF161098">
    <property type="entry name" value="MetI-like"/>
    <property type="match status" value="1"/>
</dbReference>
<dbReference type="InterPro" id="IPR000515">
    <property type="entry name" value="MetI-like"/>
</dbReference>
<evidence type="ECO:0000256" key="6">
    <source>
        <dbReference type="ARBA" id="ARBA00022989"/>
    </source>
</evidence>
<name>A0A7S9D3Z9_9BRAD</name>
<dbReference type="GO" id="GO:0005886">
    <property type="term" value="C:plasma membrane"/>
    <property type="evidence" value="ECO:0007669"/>
    <property type="project" value="UniProtKB-SubCell"/>
</dbReference>
<keyword evidence="6 8" id="KW-1133">Transmembrane helix</keyword>
<evidence type="ECO:0000256" key="4">
    <source>
        <dbReference type="ARBA" id="ARBA00022519"/>
    </source>
</evidence>
<feature type="transmembrane region" description="Helical" evidence="8">
    <location>
        <begin position="183"/>
        <end position="202"/>
    </location>
</feature>
<feature type="domain" description="ABC transmembrane type-1" evidence="9">
    <location>
        <begin position="68"/>
        <end position="256"/>
    </location>
</feature>
<dbReference type="PANTHER" id="PTHR43357:SF4">
    <property type="entry name" value="INNER MEMBRANE ABC TRANSPORTER PERMEASE PROTEIN YDCV"/>
    <property type="match status" value="1"/>
</dbReference>
<feature type="transmembrane region" description="Helical" evidence="8">
    <location>
        <begin position="208"/>
        <end position="230"/>
    </location>
</feature>
<evidence type="ECO:0000256" key="2">
    <source>
        <dbReference type="ARBA" id="ARBA00022448"/>
    </source>
</evidence>
<dbReference type="PANTHER" id="PTHR43357">
    <property type="entry name" value="INNER MEMBRANE ABC TRANSPORTER PERMEASE PROTEIN YDCV"/>
    <property type="match status" value="1"/>
</dbReference>
<accession>A0A7S9D3Z9</accession>
<keyword evidence="11" id="KW-1185">Reference proteome</keyword>
<keyword evidence="5 8" id="KW-0812">Transmembrane</keyword>
<reference evidence="10 11" key="1">
    <citation type="submission" date="2020-09" db="EMBL/GenBank/DDBJ databases">
        <title>Complete genomes of bradyrhizobia occurring on native shrubby legumes in Australia.</title>
        <authorList>
            <person name="Lafay B."/>
        </authorList>
    </citation>
    <scope>NUCLEOTIDE SEQUENCE [LARGE SCALE GENOMIC DNA]</scope>
    <source>
        <strain evidence="10 11">BDV5040</strain>
    </source>
</reference>
<evidence type="ECO:0000256" key="1">
    <source>
        <dbReference type="ARBA" id="ARBA00004429"/>
    </source>
</evidence>
<dbReference type="KEGG" id="bcou:IC761_30450"/>
<dbReference type="Gene3D" id="1.10.3720.10">
    <property type="entry name" value="MetI-like"/>
    <property type="match status" value="1"/>
</dbReference>
<evidence type="ECO:0000256" key="8">
    <source>
        <dbReference type="RuleBase" id="RU363032"/>
    </source>
</evidence>
<keyword evidence="4" id="KW-0997">Cell inner membrane</keyword>
<feature type="transmembrane region" description="Helical" evidence="8">
    <location>
        <begin position="74"/>
        <end position="94"/>
    </location>
</feature>
<proteinExistence type="inferred from homology"/>
<keyword evidence="2 8" id="KW-0813">Transport</keyword>
<dbReference type="CDD" id="cd06261">
    <property type="entry name" value="TM_PBP2"/>
    <property type="match status" value="1"/>
</dbReference>
<evidence type="ECO:0000256" key="5">
    <source>
        <dbReference type="ARBA" id="ARBA00022692"/>
    </source>
</evidence>
<comment type="similarity">
    <text evidence="8">Belongs to the binding-protein-dependent transport system permease family.</text>
</comment>
<evidence type="ECO:0000256" key="7">
    <source>
        <dbReference type="ARBA" id="ARBA00023136"/>
    </source>
</evidence>
<sequence length="266" mass="28379">MFGDAVDRILAAVGKLVRVLVYLTLILPAVIVVATSFTSGDAMRFPPTGFSLRWYYAFWDSSLFIDSLTLSLKVAALATVLSLLFGFAAAFAIERYEFSGRELMRGLMLSPLLIPAVVLGLGLMQLQVWIGLSQTFLGLLIGHVVVTLPYVVRTLSAGMVLFDRNLEQAAMSLRATPATILRTVTIPLLVPAIISAGVFAFVTSFGNVSLSVFLGAGGNVTLPVQVLAYVEQTVDPLVAAVSSVVIVFTLVAILIADRISGPKSII</sequence>
<gene>
    <name evidence="10" type="ORF">IC761_30450</name>
</gene>
<evidence type="ECO:0000313" key="11">
    <source>
        <dbReference type="Proteomes" id="UP000594621"/>
    </source>
</evidence>
<dbReference type="AlphaFoldDB" id="A0A7S9D3Z9"/>
<dbReference type="Proteomes" id="UP000594621">
    <property type="component" value="Chromosome"/>
</dbReference>
<dbReference type="RefSeq" id="WP_195800341.1">
    <property type="nucleotide sequence ID" value="NZ_CP061379.1"/>
</dbReference>